<evidence type="ECO:0008006" key="4">
    <source>
        <dbReference type="Google" id="ProtNLM"/>
    </source>
</evidence>
<evidence type="ECO:0000313" key="2">
    <source>
        <dbReference type="EMBL" id="GAA3894480.1"/>
    </source>
</evidence>
<dbReference type="Proteomes" id="UP001500133">
    <property type="component" value="Unassembled WGS sequence"/>
</dbReference>
<name>A0ABP7L3V0_9GAMM</name>
<sequence>MKNVAFVFVILAFLGGAFLTSLDAEKVDWLFFLPIVTLGFIGAFFYIRASNKAAIHGDTLKNNQAVMATSLHRIVANLDALEGRKDSIPTYEMRFEIDRVFRDDLMRFADARNSMKHLFGIQCFADIMSSFAAGERYINRIWSASTDGYIDEVLLYISKANAQFKHAQEVFDAAQRQVNS</sequence>
<keyword evidence="1" id="KW-0812">Transmembrane</keyword>
<keyword evidence="1" id="KW-0472">Membrane</keyword>
<evidence type="ECO:0000313" key="3">
    <source>
        <dbReference type="Proteomes" id="UP001500133"/>
    </source>
</evidence>
<keyword evidence="3" id="KW-1185">Reference proteome</keyword>
<reference evidence="3" key="1">
    <citation type="journal article" date="2019" name="Int. J. Syst. Evol. Microbiol.">
        <title>The Global Catalogue of Microorganisms (GCM) 10K type strain sequencing project: providing services to taxonomists for standard genome sequencing and annotation.</title>
        <authorList>
            <consortium name="The Broad Institute Genomics Platform"/>
            <consortium name="The Broad Institute Genome Sequencing Center for Infectious Disease"/>
            <person name="Wu L."/>
            <person name="Ma J."/>
        </authorList>
    </citation>
    <scope>NUCLEOTIDE SEQUENCE [LARGE SCALE GENOMIC DNA]</scope>
    <source>
        <strain evidence="3">JCM 16914</strain>
    </source>
</reference>
<evidence type="ECO:0000256" key="1">
    <source>
        <dbReference type="SAM" id="Phobius"/>
    </source>
</evidence>
<gene>
    <name evidence="2" type="ORF">GCM10022228_02070</name>
</gene>
<comment type="caution">
    <text evidence="2">The sequence shown here is derived from an EMBL/GenBank/DDBJ whole genome shotgun (WGS) entry which is preliminary data.</text>
</comment>
<accession>A0ABP7L3V0</accession>
<organism evidence="2 3">
    <name type="scientific">Halomonas cibimaris</name>
    <dbReference type="NCBI Taxonomy" id="657012"/>
    <lineage>
        <taxon>Bacteria</taxon>
        <taxon>Pseudomonadati</taxon>
        <taxon>Pseudomonadota</taxon>
        <taxon>Gammaproteobacteria</taxon>
        <taxon>Oceanospirillales</taxon>
        <taxon>Halomonadaceae</taxon>
        <taxon>Halomonas</taxon>
    </lineage>
</organism>
<proteinExistence type="predicted"/>
<dbReference type="EMBL" id="BAAAZT010000011">
    <property type="protein sequence ID" value="GAA3894480.1"/>
    <property type="molecule type" value="Genomic_DNA"/>
</dbReference>
<keyword evidence="1" id="KW-1133">Transmembrane helix</keyword>
<feature type="transmembrane region" description="Helical" evidence="1">
    <location>
        <begin position="29"/>
        <end position="47"/>
    </location>
</feature>
<protein>
    <recommendedName>
        <fullName evidence="4">DUF4760 domain-containing protein</fullName>
    </recommendedName>
</protein>